<dbReference type="EMBL" id="BLXT01000020">
    <property type="protein sequence ID" value="GFN73627.1"/>
    <property type="molecule type" value="Genomic_DNA"/>
</dbReference>
<reference evidence="2 3" key="1">
    <citation type="journal article" date="2021" name="Elife">
        <title>Chloroplast acquisition without the gene transfer in kleptoplastic sea slugs, Plakobranchus ocellatus.</title>
        <authorList>
            <person name="Maeda T."/>
            <person name="Takahashi S."/>
            <person name="Yoshida T."/>
            <person name="Shimamura S."/>
            <person name="Takaki Y."/>
            <person name="Nagai Y."/>
            <person name="Toyoda A."/>
            <person name="Suzuki Y."/>
            <person name="Arimoto A."/>
            <person name="Ishii H."/>
            <person name="Satoh N."/>
            <person name="Nishiyama T."/>
            <person name="Hasebe M."/>
            <person name="Maruyama T."/>
            <person name="Minagawa J."/>
            <person name="Obokata J."/>
            <person name="Shigenobu S."/>
        </authorList>
    </citation>
    <scope>NUCLEOTIDE SEQUENCE [LARGE SCALE GENOMIC DNA]</scope>
</reference>
<feature type="compositionally biased region" description="Basic and acidic residues" evidence="1">
    <location>
        <begin position="59"/>
        <end position="69"/>
    </location>
</feature>
<feature type="region of interest" description="Disordered" evidence="1">
    <location>
        <begin position="46"/>
        <end position="69"/>
    </location>
</feature>
<comment type="caution">
    <text evidence="2">The sequence shown here is derived from an EMBL/GenBank/DDBJ whole genome shotgun (WGS) entry which is preliminary data.</text>
</comment>
<gene>
    <name evidence="2" type="ORF">PoB_000013300</name>
</gene>
<sequence length="99" mass="11401">MKITDRYWTVFCVCPDCVPISRAITTEQRKAQYLHCTQNYIQPKRNHKTATSATPLRKAKMDDKASRNKQDAQCVLQRKIAKQKRHATVVVGLPKESTQ</sequence>
<dbReference type="AlphaFoldDB" id="A0AAV3XU59"/>
<proteinExistence type="predicted"/>
<keyword evidence="3" id="KW-1185">Reference proteome</keyword>
<evidence type="ECO:0008006" key="4">
    <source>
        <dbReference type="Google" id="ProtNLM"/>
    </source>
</evidence>
<accession>A0AAV3XU59</accession>
<name>A0AAV3XU59_9GAST</name>
<evidence type="ECO:0000313" key="2">
    <source>
        <dbReference type="EMBL" id="GFN73627.1"/>
    </source>
</evidence>
<organism evidence="2 3">
    <name type="scientific">Plakobranchus ocellatus</name>
    <dbReference type="NCBI Taxonomy" id="259542"/>
    <lineage>
        <taxon>Eukaryota</taxon>
        <taxon>Metazoa</taxon>
        <taxon>Spiralia</taxon>
        <taxon>Lophotrochozoa</taxon>
        <taxon>Mollusca</taxon>
        <taxon>Gastropoda</taxon>
        <taxon>Heterobranchia</taxon>
        <taxon>Euthyneura</taxon>
        <taxon>Panpulmonata</taxon>
        <taxon>Sacoglossa</taxon>
        <taxon>Placobranchoidea</taxon>
        <taxon>Plakobranchidae</taxon>
        <taxon>Plakobranchus</taxon>
    </lineage>
</organism>
<protein>
    <recommendedName>
        <fullName evidence="4">Small EDRK-rich factor-like N-terminal domain-containing protein</fullName>
    </recommendedName>
</protein>
<dbReference type="Proteomes" id="UP000735302">
    <property type="component" value="Unassembled WGS sequence"/>
</dbReference>
<evidence type="ECO:0000313" key="3">
    <source>
        <dbReference type="Proteomes" id="UP000735302"/>
    </source>
</evidence>
<evidence type="ECO:0000256" key="1">
    <source>
        <dbReference type="SAM" id="MobiDB-lite"/>
    </source>
</evidence>